<protein>
    <submittedName>
        <fullName evidence="1">Uncharacterized protein</fullName>
    </submittedName>
</protein>
<organism evidence="1 2">
    <name type="scientific">Pseudaminobacter salicylatoxidans</name>
    <dbReference type="NCBI Taxonomy" id="93369"/>
    <lineage>
        <taxon>Bacteria</taxon>
        <taxon>Pseudomonadati</taxon>
        <taxon>Pseudomonadota</taxon>
        <taxon>Alphaproteobacteria</taxon>
        <taxon>Hyphomicrobiales</taxon>
        <taxon>Phyllobacteriaceae</taxon>
        <taxon>Pseudaminobacter</taxon>
    </lineage>
</organism>
<reference evidence="1 2" key="1">
    <citation type="submission" date="2018-05" db="EMBL/GenBank/DDBJ databases">
        <title>Genomic Encyclopedia of Type Strains, Phase IV (KMG-IV): sequencing the most valuable type-strain genomes for metagenomic binning, comparative biology and taxonomic classification.</title>
        <authorList>
            <person name="Goeker M."/>
        </authorList>
    </citation>
    <scope>NUCLEOTIDE SEQUENCE [LARGE SCALE GENOMIC DNA]</scope>
    <source>
        <strain evidence="1 2">DSM 6986</strain>
    </source>
</reference>
<gene>
    <name evidence="1" type="ORF">C7441_1152</name>
</gene>
<evidence type="ECO:0000313" key="1">
    <source>
        <dbReference type="EMBL" id="PWJ79394.1"/>
    </source>
</evidence>
<dbReference type="Proteomes" id="UP000245396">
    <property type="component" value="Unassembled WGS sequence"/>
</dbReference>
<evidence type="ECO:0000313" key="2">
    <source>
        <dbReference type="Proteomes" id="UP000245396"/>
    </source>
</evidence>
<accession>A0A316BY76</accession>
<sequence>MPPRFPDGRAEGGVDPVACGFCATVLMEAIRYKGRGPICPVAATNPEHLQRVFGEE</sequence>
<comment type="caution">
    <text evidence="1">The sequence shown here is derived from an EMBL/GenBank/DDBJ whole genome shotgun (WGS) entry which is preliminary data.</text>
</comment>
<proteinExistence type="predicted"/>
<name>A0A316BY76_PSESE</name>
<dbReference type="AlphaFoldDB" id="A0A316BY76"/>
<dbReference type="EMBL" id="QGGG01000015">
    <property type="protein sequence ID" value="PWJ79394.1"/>
    <property type="molecule type" value="Genomic_DNA"/>
</dbReference>
<keyword evidence="2" id="KW-1185">Reference proteome</keyword>